<sequence>MCHSQDLWNLTPLFSNKETLEESLRNEINRAAKFEEQYKGQLATLDHHFFYQAIKEYEKIFENLSRVMTYAFLCFAANTKEGAFLAKCEMEVNKAQDKLLFFDLEFNALEENKKKDFICNAKEYSYYLELLAKNAKHQLTLPEEKILLKTQPVGVDSFKRLFDEHLSRLKFEFQGKQLSEEEILSFLYDKNQVTRKEAAKSLSVTLRENLELLAYIYNVVRKDLRITAELRGYKSLEESRHNDNQITQKSVDSMVKSINDSVGIVEEYYTLKTKLLGLEKLYDYDRYAPLLCSEDSEFTYEESKKIVLETFREFSPRFYEIAKKAFDEGWVDSHPRENKRGGAFSHSAVPSVHPYLMLNHTNKRRDAFTMAHELGHTIHQYLSYGVGYLNADTPLTTAETASVFAEMLLFDKMKEILSKEEKIALYAGKLEDIFATLFRQNVFTNFERRVHQEESELSADEFSQIWQEENQKMFGKSVIMTEDYRLWWSYIPHFIHTPFYCYAYSYGQLLVMALFGVYKKEGKSFIEKYEKFLSLGGSKSPKELVGIFGLDIEDDDFWKIGIKEVESLLKGLKEIL</sequence>
<feature type="domain" description="Oligopeptidase F N-terminal" evidence="8">
    <location>
        <begin position="105"/>
        <end position="171"/>
    </location>
</feature>
<dbReference type="EMBL" id="JAMOKX010000002">
    <property type="protein sequence ID" value="MCL9819243.1"/>
    <property type="molecule type" value="Genomic_DNA"/>
</dbReference>
<evidence type="ECO:0000256" key="3">
    <source>
        <dbReference type="ARBA" id="ARBA00022801"/>
    </source>
</evidence>
<dbReference type="PANTHER" id="PTHR11804:SF5">
    <property type="entry name" value="OLIGOENDOPEPTIDASE F"/>
    <property type="match status" value="1"/>
</dbReference>
<organism evidence="9 10">
    <name type="scientific">Helicobacter colisuis</name>
    <dbReference type="NCBI Taxonomy" id="2949739"/>
    <lineage>
        <taxon>Bacteria</taxon>
        <taxon>Pseudomonadati</taxon>
        <taxon>Campylobacterota</taxon>
        <taxon>Epsilonproteobacteria</taxon>
        <taxon>Campylobacterales</taxon>
        <taxon>Helicobacteraceae</taxon>
        <taxon>Helicobacter</taxon>
    </lineage>
</organism>
<dbReference type="Gene3D" id="1.10.1370.20">
    <property type="entry name" value="Oligoendopeptidase f, C-terminal domain"/>
    <property type="match status" value="1"/>
</dbReference>
<comment type="cofactor">
    <cofactor evidence="6">
        <name>Zn(2+)</name>
        <dbReference type="ChEBI" id="CHEBI:29105"/>
    </cofactor>
    <text evidence="6">Binds 1 zinc ion.</text>
</comment>
<dbReference type="Gene3D" id="1.20.140.70">
    <property type="entry name" value="Oligopeptidase f, N-terminal domain"/>
    <property type="match status" value="1"/>
</dbReference>
<evidence type="ECO:0000256" key="1">
    <source>
        <dbReference type="ARBA" id="ARBA00022670"/>
    </source>
</evidence>
<comment type="caution">
    <text evidence="9">The sequence shown here is derived from an EMBL/GenBank/DDBJ whole genome shotgun (WGS) entry which is preliminary data.</text>
</comment>
<dbReference type="NCBIfam" id="TIGR02290">
    <property type="entry name" value="M3_fam_3"/>
    <property type="match status" value="1"/>
</dbReference>
<keyword evidence="5 6" id="KW-0482">Metalloprotease</keyword>
<keyword evidence="3 6" id="KW-0378">Hydrolase</keyword>
<evidence type="ECO:0000313" key="10">
    <source>
        <dbReference type="Proteomes" id="UP001057522"/>
    </source>
</evidence>
<keyword evidence="10" id="KW-1185">Reference proteome</keyword>
<evidence type="ECO:0000313" key="9">
    <source>
        <dbReference type="EMBL" id="MCL9819243.1"/>
    </source>
</evidence>
<dbReference type="InterPro" id="IPR042088">
    <property type="entry name" value="OligoPept_F_C"/>
</dbReference>
<keyword evidence="4 6" id="KW-0862">Zinc</keyword>
<evidence type="ECO:0000256" key="2">
    <source>
        <dbReference type="ARBA" id="ARBA00022723"/>
    </source>
</evidence>
<evidence type="ECO:0000259" key="7">
    <source>
        <dbReference type="Pfam" id="PF01432"/>
    </source>
</evidence>
<proteinExistence type="inferred from homology"/>
<name>A0ABT0TTK3_9HELI</name>
<reference evidence="9" key="1">
    <citation type="submission" date="2022-06" db="EMBL/GenBank/DDBJ databases">
        <title>Helicobacter colisuis sp. nov.</title>
        <authorList>
            <person name="Papic B."/>
            <person name="Gruntar I."/>
        </authorList>
    </citation>
    <scope>NUCLEOTIDE SEQUENCE</scope>
    <source>
        <strain evidence="9">11154-15</strain>
    </source>
</reference>
<protein>
    <submittedName>
        <fullName evidence="9">M3 family oligoendopeptidase</fullName>
    </submittedName>
</protein>
<evidence type="ECO:0000259" key="8">
    <source>
        <dbReference type="Pfam" id="PF08439"/>
    </source>
</evidence>
<dbReference type="SUPFAM" id="SSF55486">
    <property type="entry name" value="Metalloproteases ('zincins'), catalytic domain"/>
    <property type="match status" value="1"/>
</dbReference>
<dbReference type="Pfam" id="PF01432">
    <property type="entry name" value="Peptidase_M3"/>
    <property type="match status" value="1"/>
</dbReference>
<dbReference type="InterPro" id="IPR011977">
    <property type="entry name" value="Pept_M3B_clade3"/>
</dbReference>
<comment type="similarity">
    <text evidence="6">Belongs to the peptidase M3 family.</text>
</comment>
<accession>A0ABT0TTK3</accession>
<dbReference type="CDD" id="cd09610">
    <property type="entry name" value="M3B_PepF"/>
    <property type="match status" value="1"/>
</dbReference>
<feature type="domain" description="Peptidase M3A/M3B catalytic" evidence="7">
    <location>
        <begin position="186"/>
        <end position="559"/>
    </location>
</feature>
<evidence type="ECO:0000256" key="5">
    <source>
        <dbReference type="ARBA" id="ARBA00023049"/>
    </source>
</evidence>
<dbReference type="Proteomes" id="UP001057522">
    <property type="component" value="Unassembled WGS sequence"/>
</dbReference>
<gene>
    <name evidence="9" type="ORF">NCR95_03515</name>
</gene>
<evidence type="ECO:0000256" key="6">
    <source>
        <dbReference type="RuleBase" id="RU003435"/>
    </source>
</evidence>
<dbReference type="PANTHER" id="PTHR11804">
    <property type="entry name" value="PROTEASE M3 THIMET OLIGOPEPTIDASE-RELATED"/>
    <property type="match status" value="1"/>
</dbReference>
<dbReference type="InterPro" id="IPR001567">
    <property type="entry name" value="Pept_M3A_M3B_dom"/>
</dbReference>
<keyword evidence="1 6" id="KW-0645">Protease</keyword>
<dbReference type="Pfam" id="PF08439">
    <property type="entry name" value="Peptidase_M3_N"/>
    <property type="match status" value="1"/>
</dbReference>
<dbReference type="RefSeq" id="WP_250603870.1">
    <property type="nucleotide sequence ID" value="NZ_JAMOKX010000002.1"/>
</dbReference>
<dbReference type="InterPro" id="IPR013647">
    <property type="entry name" value="OligopepF_N_dom"/>
</dbReference>
<dbReference type="InterPro" id="IPR045090">
    <property type="entry name" value="Pept_M3A_M3B"/>
</dbReference>
<evidence type="ECO:0000256" key="4">
    <source>
        <dbReference type="ARBA" id="ARBA00022833"/>
    </source>
</evidence>
<keyword evidence="2 6" id="KW-0479">Metal-binding</keyword>